<dbReference type="SUPFAM" id="SSF54427">
    <property type="entry name" value="NTF2-like"/>
    <property type="match status" value="1"/>
</dbReference>
<gene>
    <name evidence="2" type="ORF">LZ538_06060</name>
</gene>
<protein>
    <submittedName>
        <fullName evidence="2">Nuclear transport factor 2 family protein</fullName>
    </submittedName>
</protein>
<evidence type="ECO:0000313" key="2">
    <source>
        <dbReference type="EMBL" id="MCL6729620.1"/>
    </source>
</evidence>
<keyword evidence="3" id="KW-1185">Reference proteome</keyword>
<dbReference type="RefSeq" id="WP_249831106.1">
    <property type="nucleotide sequence ID" value="NZ_JAMGBE010000002.1"/>
</dbReference>
<feature type="signal peptide" evidence="1">
    <location>
        <begin position="1"/>
        <end position="20"/>
    </location>
</feature>
<evidence type="ECO:0000256" key="1">
    <source>
        <dbReference type="SAM" id="SignalP"/>
    </source>
</evidence>
<dbReference type="Gene3D" id="3.10.450.50">
    <property type="match status" value="2"/>
</dbReference>
<dbReference type="InterPro" id="IPR032710">
    <property type="entry name" value="NTF2-like_dom_sf"/>
</dbReference>
<accession>A0ABT0S235</accession>
<keyword evidence="1" id="KW-0732">Signal</keyword>
<name>A0ABT0S235_9SPHN</name>
<dbReference type="Proteomes" id="UP001165342">
    <property type="component" value="Unassembled WGS sequence"/>
</dbReference>
<dbReference type="EMBL" id="JAMGBE010000002">
    <property type="protein sequence ID" value="MCL6729620.1"/>
    <property type="molecule type" value="Genomic_DNA"/>
</dbReference>
<evidence type="ECO:0000313" key="3">
    <source>
        <dbReference type="Proteomes" id="UP001165342"/>
    </source>
</evidence>
<reference evidence="2" key="1">
    <citation type="submission" date="2022-05" db="EMBL/GenBank/DDBJ databases">
        <authorList>
            <person name="Jo J.-H."/>
            <person name="Im W.-T."/>
        </authorList>
    </citation>
    <scope>NUCLEOTIDE SEQUENCE</scope>
    <source>
        <strain evidence="2">SE220</strain>
    </source>
</reference>
<organism evidence="2 3">
    <name type="scientific">Sphingomonas hankyongi</name>
    <dbReference type="NCBI Taxonomy" id="2908209"/>
    <lineage>
        <taxon>Bacteria</taxon>
        <taxon>Pseudomonadati</taxon>
        <taxon>Pseudomonadota</taxon>
        <taxon>Alphaproteobacteria</taxon>
        <taxon>Sphingomonadales</taxon>
        <taxon>Sphingomonadaceae</taxon>
        <taxon>Sphingomonas</taxon>
    </lineage>
</organism>
<comment type="caution">
    <text evidence="2">The sequence shown here is derived from an EMBL/GenBank/DDBJ whole genome shotgun (WGS) entry which is preliminary data.</text>
</comment>
<sequence>MLRLIALAFFFLAAPVAAEAAEANPALQTLLAADRGFSTEAAKASDPVAGLGAMFDDEVVMPFPGKGQLTGRDNVLAIFRESPSYKDGKVSWAPIRGGISADGTHGFTFGFLSVTGGDPARRQRKYLAYWIKRPAGWRIVAYRQLVREAPGEVSKDLLPPSLPGVANQAGRAANAESIKQSLAAAEKAFSDRAQVVGLKKAFHEYGREDAMNMFAGSGFSLGLDAVVANFKEEGPAKINWSTERSFVAPSGDLGVSIGTIRSNDPKEEVSFPFFTIWRRDDPSKPWRYIAE</sequence>
<proteinExistence type="predicted"/>
<feature type="chain" id="PRO_5045680661" evidence="1">
    <location>
        <begin position="21"/>
        <end position="291"/>
    </location>
</feature>